<dbReference type="PANTHER" id="PTHR34649:SF1">
    <property type="entry name" value="CILIA- AND FLAGELLA-ASSOCIATED PROTEIN 99"/>
    <property type="match status" value="1"/>
</dbReference>
<dbReference type="InterPro" id="IPR039341">
    <property type="entry name" value="CFAP99"/>
</dbReference>
<name>A0A8T0HTH7_CERPU</name>
<keyword evidence="2" id="KW-1185">Reference proteome</keyword>
<gene>
    <name evidence="1" type="ORF">KC19_VG248500</name>
</gene>
<accession>A0A8T0HTH7</accession>
<dbReference type="AlphaFoldDB" id="A0A8T0HTH7"/>
<sequence length="431" mass="49974">MGKTGHGGYVLCSHHLPVLTDVIKAEGRYTPISRLRHRKTAPKDLGPANWRKSTIKVSPCDHCAANDAAVRAKAWRGKARSFSPGELIEACTKIVGSYEKQAAPGETPDAYAEVFLPLYNVVHPYDIVLIKQVLFGYCRYHWLINSFIKHFYTVKATMLSQGDSLLYKVLVYLAVFRLDELNWREFRRLCSSQIPVKILPFVQAIFLEELTIRYSKDDWLKIYDCMFVNDLLRGLGLFREEAQVYTEKLAEAVYGPDPGLRYIPPPTTIIPFTLSISNYTHIVEEPEPYIYKAKPAPLWDKGRTLEMKRVSQVFKLNRTLLKEKYSDPRYQPFRIRSLERPTNLETIREEVELAKRAKDCDYIVAKSMPLPNLPDIEVKLTTAAVLREHSRFQKIITSDKEKLQNLERELRDDAHMKTYEFFRMKCESKKN</sequence>
<evidence type="ECO:0000313" key="1">
    <source>
        <dbReference type="EMBL" id="KAG0574264.1"/>
    </source>
</evidence>
<evidence type="ECO:0000313" key="2">
    <source>
        <dbReference type="Proteomes" id="UP000822688"/>
    </source>
</evidence>
<protein>
    <submittedName>
        <fullName evidence="1">Uncharacterized protein</fullName>
    </submittedName>
</protein>
<dbReference type="Proteomes" id="UP000822688">
    <property type="component" value="Chromosome V"/>
</dbReference>
<organism evidence="1 2">
    <name type="scientific">Ceratodon purpureus</name>
    <name type="common">Fire moss</name>
    <name type="synonym">Dicranum purpureum</name>
    <dbReference type="NCBI Taxonomy" id="3225"/>
    <lineage>
        <taxon>Eukaryota</taxon>
        <taxon>Viridiplantae</taxon>
        <taxon>Streptophyta</taxon>
        <taxon>Embryophyta</taxon>
        <taxon>Bryophyta</taxon>
        <taxon>Bryophytina</taxon>
        <taxon>Bryopsida</taxon>
        <taxon>Dicranidae</taxon>
        <taxon>Pseudoditrichales</taxon>
        <taxon>Ditrichaceae</taxon>
        <taxon>Ceratodon</taxon>
    </lineage>
</organism>
<reference evidence="1" key="1">
    <citation type="submission" date="2020-06" db="EMBL/GenBank/DDBJ databases">
        <title>WGS assembly of Ceratodon purpureus strain R40.</title>
        <authorList>
            <person name="Carey S.B."/>
            <person name="Jenkins J."/>
            <person name="Shu S."/>
            <person name="Lovell J.T."/>
            <person name="Sreedasyam A."/>
            <person name="Maumus F."/>
            <person name="Tiley G.P."/>
            <person name="Fernandez-Pozo N."/>
            <person name="Barry K."/>
            <person name="Chen C."/>
            <person name="Wang M."/>
            <person name="Lipzen A."/>
            <person name="Daum C."/>
            <person name="Saski C.A."/>
            <person name="Payton A.C."/>
            <person name="Mcbreen J.C."/>
            <person name="Conrad R.E."/>
            <person name="Kollar L.M."/>
            <person name="Olsson S."/>
            <person name="Huttunen S."/>
            <person name="Landis J.B."/>
            <person name="Wickett N.J."/>
            <person name="Johnson M.G."/>
            <person name="Rensing S.A."/>
            <person name="Grimwood J."/>
            <person name="Schmutz J."/>
            <person name="Mcdaniel S.F."/>
        </authorList>
    </citation>
    <scope>NUCLEOTIDE SEQUENCE</scope>
    <source>
        <strain evidence="1">R40</strain>
    </source>
</reference>
<dbReference type="PANTHER" id="PTHR34649">
    <property type="entry name" value="CILIA- AND FLAGELLA-ASSOCIATED PROTEIN 99"/>
    <property type="match status" value="1"/>
</dbReference>
<comment type="caution">
    <text evidence="1">The sequence shown here is derived from an EMBL/GenBank/DDBJ whole genome shotgun (WGS) entry which is preliminary data.</text>
</comment>
<dbReference type="EMBL" id="CM026426">
    <property type="protein sequence ID" value="KAG0574264.1"/>
    <property type="molecule type" value="Genomic_DNA"/>
</dbReference>
<proteinExistence type="predicted"/>